<dbReference type="InterPro" id="IPR021133">
    <property type="entry name" value="HEAT_type_2"/>
</dbReference>
<dbReference type="Proteomes" id="UP000053477">
    <property type="component" value="Unassembled WGS sequence"/>
</dbReference>
<dbReference type="Pfam" id="PF00069">
    <property type="entry name" value="Pkinase"/>
    <property type="match status" value="1"/>
</dbReference>
<dbReference type="SUPFAM" id="SSF48371">
    <property type="entry name" value="ARM repeat"/>
    <property type="match status" value="1"/>
</dbReference>
<dbReference type="SUPFAM" id="SSF56112">
    <property type="entry name" value="Protein kinase-like (PK-like)"/>
    <property type="match status" value="1"/>
</dbReference>
<evidence type="ECO:0000256" key="11">
    <source>
        <dbReference type="SAM" id="MobiDB-lite"/>
    </source>
</evidence>
<accession>A0A0H2RU62</accession>
<dbReference type="GO" id="GO:0034272">
    <property type="term" value="C:phosphatidylinositol 3-kinase complex, class III, type II"/>
    <property type="evidence" value="ECO:0007669"/>
    <property type="project" value="TreeGrafter"/>
</dbReference>
<dbReference type="SMART" id="SM00320">
    <property type="entry name" value="WD40"/>
    <property type="match status" value="5"/>
</dbReference>
<dbReference type="STRING" id="27342.A0A0H2RU62"/>
<evidence type="ECO:0000256" key="7">
    <source>
        <dbReference type="ARBA" id="ARBA00022777"/>
    </source>
</evidence>
<dbReference type="InterPro" id="IPR001680">
    <property type="entry name" value="WD40_rpt"/>
</dbReference>
<protein>
    <recommendedName>
        <fullName evidence="1">non-specific serine/threonine protein kinase</fullName>
        <ecNumber evidence="1">2.7.11.1</ecNumber>
    </recommendedName>
</protein>
<evidence type="ECO:0000256" key="1">
    <source>
        <dbReference type="ARBA" id="ARBA00012513"/>
    </source>
</evidence>
<dbReference type="InterPro" id="IPR011989">
    <property type="entry name" value="ARM-like"/>
</dbReference>
<dbReference type="PROSITE" id="PS50294">
    <property type="entry name" value="WD_REPEATS_REGION"/>
    <property type="match status" value="1"/>
</dbReference>
<dbReference type="InParanoid" id="A0A0H2RU62"/>
<evidence type="ECO:0000256" key="3">
    <source>
        <dbReference type="ARBA" id="ARBA00022574"/>
    </source>
</evidence>
<name>A0A0H2RU62_9AGAM</name>
<dbReference type="InterPro" id="IPR015943">
    <property type="entry name" value="WD40/YVTN_repeat-like_dom_sf"/>
</dbReference>
<keyword evidence="14" id="KW-1185">Reference proteome</keyword>
<proteinExistence type="predicted"/>
<evidence type="ECO:0000256" key="10">
    <source>
        <dbReference type="PROSITE-ProRule" id="PRU00221"/>
    </source>
</evidence>
<evidence type="ECO:0000256" key="9">
    <source>
        <dbReference type="PROSITE-ProRule" id="PRU00103"/>
    </source>
</evidence>
<dbReference type="EC" id="2.7.11.1" evidence="1"/>
<dbReference type="GO" id="GO:0034271">
    <property type="term" value="C:phosphatidylinositol 3-kinase complex, class III, type I"/>
    <property type="evidence" value="ECO:0007669"/>
    <property type="project" value="TreeGrafter"/>
</dbReference>
<dbReference type="OrthoDB" id="242910at2759"/>
<gene>
    <name evidence="13" type="ORF">SCHPADRAFT_824631</name>
</gene>
<dbReference type="Pfam" id="PF00400">
    <property type="entry name" value="WD40"/>
    <property type="match status" value="2"/>
</dbReference>
<dbReference type="InterPro" id="IPR055231">
    <property type="entry name" value="2AA_helical"/>
</dbReference>
<dbReference type="GO" id="GO:0006623">
    <property type="term" value="P:protein targeting to vacuole"/>
    <property type="evidence" value="ECO:0007669"/>
    <property type="project" value="TreeGrafter"/>
</dbReference>
<evidence type="ECO:0000256" key="5">
    <source>
        <dbReference type="ARBA" id="ARBA00022737"/>
    </source>
</evidence>
<evidence type="ECO:0000256" key="2">
    <source>
        <dbReference type="ARBA" id="ARBA00022527"/>
    </source>
</evidence>
<keyword evidence="5" id="KW-0677">Repeat</keyword>
<dbReference type="Pfam" id="PF22956">
    <property type="entry name" value="VPS15-like_hel"/>
    <property type="match status" value="1"/>
</dbReference>
<dbReference type="SUPFAM" id="SSF50978">
    <property type="entry name" value="WD40 repeat-like"/>
    <property type="match status" value="1"/>
</dbReference>
<evidence type="ECO:0000313" key="13">
    <source>
        <dbReference type="EMBL" id="KLO15545.1"/>
    </source>
</evidence>
<dbReference type="GO" id="GO:0005770">
    <property type="term" value="C:late endosome"/>
    <property type="evidence" value="ECO:0007669"/>
    <property type="project" value="TreeGrafter"/>
</dbReference>
<keyword evidence="4" id="KW-0808">Transferase</keyword>
<dbReference type="PROSITE" id="PS50082">
    <property type="entry name" value="WD_REPEATS_2"/>
    <property type="match status" value="1"/>
</dbReference>
<evidence type="ECO:0000256" key="6">
    <source>
        <dbReference type="ARBA" id="ARBA00022741"/>
    </source>
</evidence>
<keyword evidence="3 10" id="KW-0853">WD repeat</keyword>
<dbReference type="Gene3D" id="1.25.10.10">
    <property type="entry name" value="Leucine-rich Repeat Variant"/>
    <property type="match status" value="1"/>
</dbReference>
<dbReference type="FunFam" id="1.10.510.10:FF:000497">
    <property type="entry name" value="Phosphoinositide 3-kinase regulatory subunit"/>
    <property type="match status" value="1"/>
</dbReference>
<dbReference type="Gene3D" id="1.10.510.10">
    <property type="entry name" value="Transferase(Phosphotransferase) domain 1"/>
    <property type="match status" value="1"/>
</dbReference>
<feature type="region of interest" description="Disordered" evidence="11">
    <location>
        <begin position="1116"/>
        <end position="1154"/>
    </location>
</feature>
<dbReference type="InterPro" id="IPR016024">
    <property type="entry name" value="ARM-type_fold"/>
</dbReference>
<dbReference type="PROSITE" id="PS00108">
    <property type="entry name" value="PROTEIN_KINASE_ST"/>
    <property type="match status" value="1"/>
</dbReference>
<dbReference type="EMBL" id="KQ085928">
    <property type="protein sequence ID" value="KLO15545.1"/>
    <property type="molecule type" value="Genomic_DNA"/>
</dbReference>
<dbReference type="SMART" id="SM00220">
    <property type="entry name" value="S_TKc"/>
    <property type="match status" value="1"/>
</dbReference>
<dbReference type="FunCoup" id="A0A0H2RU62">
    <property type="interactions" value="342"/>
</dbReference>
<dbReference type="GO" id="GO:0045324">
    <property type="term" value="P:late endosome to vacuole transport"/>
    <property type="evidence" value="ECO:0007669"/>
    <property type="project" value="InterPro"/>
</dbReference>
<evidence type="ECO:0000313" key="14">
    <source>
        <dbReference type="Proteomes" id="UP000053477"/>
    </source>
</evidence>
<dbReference type="InterPro" id="IPR008271">
    <property type="entry name" value="Ser/Thr_kinase_AS"/>
</dbReference>
<keyword evidence="2" id="KW-0723">Serine/threonine-protein kinase</keyword>
<dbReference type="InterPro" id="IPR036322">
    <property type="entry name" value="WD40_repeat_dom_sf"/>
</dbReference>
<feature type="region of interest" description="Disordered" evidence="11">
    <location>
        <begin position="1002"/>
        <end position="1029"/>
    </location>
</feature>
<dbReference type="GO" id="GO:0004674">
    <property type="term" value="F:protein serine/threonine kinase activity"/>
    <property type="evidence" value="ECO:0007669"/>
    <property type="project" value="UniProtKB-KW"/>
</dbReference>
<organism evidence="13 14">
    <name type="scientific">Schizopora paradoxa</name>
    <dbReference type="NCBI Taxonomy" id="27342"/>
    <lineage>
        <taxon>Eukaryota</taxon>
        <taxon>Fungi</taxon>
        <taxon>Dikarya</taxon>
        <taxon>Basidiomycota</taxon>
        <taxon>Agaricomycotina</taxon>
        <taxon>Agaricomycetes</taxon>
        <taxon>Hymenochaetales</taxon>
        <taxon>Schizoporaceae</taxon>
        <taxon>Schizopora</taxon>
    </lineage>
</organism>
<dbReference type="PROSITE" id="PS50011">
    <property type="entry name" value="PROTEIN_KINASE_DOM"/>
    <property type="match status" value="1"/>
</dbReference>
<sequence length="1638" mass="181605">MGNTHSSAFVSRTVGALDTYVAELGPDVSYDKSLGSSRFLKTVRCRHRNGYLVVKMFIKPDGNALDERYLRRLKKERKMLQDIPNVYPYQAFLETEKAGYLIRQWVASSLYDRISTRPFLTVIEKKWISFQIITALRDARKRKISHGDIKSENILVTSWNWVYVTDFSSFKPTFLPLDNPADFAYFYDTSGKRNCYIAPERFFTTEKTPESSFKRAMNDSSQVDSEKRDNKITEAMDVFSAGCVLAELFLEGAAPFSLSQLFKYRAGELDVNVHLAGIEEELVRDLIKCMIALEPTERPLFDMILHTSRGTIFPESFYSPLYDFVSSVTDISASSPFTTSSAGTATPSSSSLPSAAGTIDEKQLFANGTPEDTSILPTDSDRRIMRVWAEYDVIEPVISTADLAATIKIDFANNYSSSKPLQTLTPVVLHLANARTRILSSMGAPAEDGPALVILALICANIRNSSLPTTKLRALDVLLALSVNLTDEAKLDRLIPYVIELLHDETPVVRAAALRTTLQLLLSVNVITPFNGEVFPRYLLPVLRQLAVDQDVSVRSVCAQSIVMYASLAVKYLEMGQALRAHGTIKFSSDAHHYDETQYEVSYDASMEELQNLVAEFISTLLVDPSSVVKRSVLLDIAPLCIFFGRQKTNDLLLSHMITYLNDRDWLLRYAFFDSIVDVAACLGGRNLEEYIFPLMQQALSDAEETNVAKVLASLTTLSELSLFQKMRLWELMSSTLPLLYHSNLWIRQGSAAFIAAAAKQLPKTDVWCILYPSLRHYMRSEVRDVDVRSILLSLKAALPRHIYDFALDWSMRSPQSQFWRSHRKAVNKIESPKEAVGSMRRVGKVNARTVTRSEEDDAQLQKLEQLGMSQLEEVKLVALKDHISKSANSINSLRSRQKIDSESDALQTTGFVELQKLGVVPNTIFLGSRQARTSELIQGSRKISVSDGRVLSHASSFDRSSSGAPLEDLKRRLATMNGSNTSVGSGRGHTVSAAAAIQRPPTVDQDVPNPADFRPGSPTESAVSTATSSIRPRFSIGSVESQKAAPAVGSVRANAVGLLEAPGKIRLEVSPDRGVNPTIFISPNAQSSRNRPSSTHDDGQDTVLNKLVENLYASANKDSQTDFGPHVHDGPIRRRNPTRQSFTIRESSKRRSPSTTLITHLLAHSDAVNDVAVSPDHVFFVTASDDKTVKVWDTARLERNVTSKARHTYSEHHARVKAVCMMENSHCFASAAEDGSLHVVRVLVSQIASFPKYSKLQVVREHQIDRPGEYITCMVQYNSDFGSNLIYATNRSVLTALDLQTMQVSQVLRHPLHLGPVVSLCLDKKRTWMVSATSTGFLTLWDLRFGLLLRSWEVGTSCTNRPVQIRQCALHPTKGRGRWVMVSLDNTEREDVVMEVWDVETGSLVECFISSGGTTEASMEMVGTHRVDNTEVNPASAIDAFVAGRQRGDSASLPRQSPTYETDSTELKTMTKQAISSFVVGSEFGGHTSSARSFVDLAAESSPRHSSRPGFIVLGTKDHTMKFWDLDKFDRSFTLVSDDDDDASRPSYGSQTNAQKVNLHVETHVSSHLSNAAGGAQRSAHVQGHQRNLLRAHQDQVSAIACVDSPFRGCIISGDRSGAIKVWRVDDIESGSTTSYP</sequence>
<evidence type="ECO:0000256" key="8">
    <source>
        <dbReference type="ARBA" id="ARBA00022840"/>
    </source>
</evidence>
<feature type="compositionally biased region" description="Polar residues" evidence="11">
    <location>
        <begin position="1019"/>
        <end position="1029"/>
    </location>
</feature>
<reference evidence="13 14" key="1">
    <citation type="submission" date="2015-04" db="EMBL/GenBank/DDBJ databases">
        <title>Complete genome sequence of Schizopora paradoxa KUC8140, a cosmopolitan wood degrader in East Asia.</title>
        <authorList>
            <consortium name="DOE Joint Genome Institute"/>
            <person name="Min B."/>
            <person name="Park H."/>
            <person name="Jang Y."/>
            <person name="Kim J.-J."/>
            <person name="Kim K.H."/>
            <person name="Pangilinan J."/>
            <person name="Lipzen A."/>
            <person name="Riley R."/>
            <person name="Grigoriev I.V."/>
            <person name="Spatafora J.W."/>
            <person name="Choi I.-G."/>
        </authorList>
    </citation>
    <scope>NUCLEOTIDE SEQUENCE [LARGE SCALE GENOMIC DNA]</scope>
    <source>
        <strain evidence="13 14">KUC8140</strain>
    </source>
</reference>
<dbReference type="GO" id="GO:0005524">
    <property type="term" value="F:ATP binding"/>
    <property type="evidence" value="ECO:0007669"/>
    <property type="project" value="UniProtKB-KW"/>
</dbReference>
<dbReference type="GO" id="GO:0016236">
    <property type="term" value="P:macroautophagy"/>
    <property type="evidence" value="ECO:0007669"/>
    <property type="project" value="InterPro"/>
</dbReference>
<dbReference type="PROSITE" id="PS50077">
    <property type="entry name" value="HEAT_REPEAT"/>
    <property type="match status" value="1"/>
</dbReference>
<feature type="compositionally biased region" description="Polar residues" evidence="11">
    <location>
        <begin position="1080"/>
        <end position="1094"/>
    </location>
</feature>
<dbReference type="InterPro" id="IPR000719">
    <property type="entry name" value="Prot_kinase_dom"/>
</dbReference>
<feature type="repeat" description="WD" evidence="10">
    <location>
        <begin position="1162"/>
        <end position="1203"/>
    </location>
</feature>
<evidence type="ECO:0000256" key="4">
    <source>
        <dbReference type="ARBA" id="ARBA00022679"/>
    </source>
</evidence>
<dbReference type="PANTHER" id="PTHR17583:SF0">
    <property type="entry name" value="PHOSPHOINOSITIDE 3-KINASE REGULATORY SUBUNIT 4"/>
    <property type="match status" value="1"/>
</dbReference>
<keyword evidence="6" id="KW-0547">Nucleotide-binding</keyword>
<dbReference type="CDD" id="cd13980">
    <property type="entry name" value="STKc_Vps15"/>
    <property type="match status" value="1"/>
</dbReference>
<keyword evidence="8" id="KW-0067">ATP-binding</keyword>
<evidence type="ECO:0000259" key="12">
    <source>
        <dbReference type="PROSITE" id="PS50011"/>
    </source>
</evidence>
<dbReference type="Gene3D" id="2.130.10.10">
    <property type="entry name" value="YVTN repeat-like/Quinoprotein amine dehydrogenase"/>
    <property type="match status" value="2"/>
</dbReference>
<dbReference type="PANTHER" id="PTHR17583">
    <property type="entry name" value="PHOSPHOINOSITIDE 3-KINASE REGULATORY SUBUNIT 4"/>
    <property type="match status" value="1"/>
</dbReference>
<feature type="domain" description="Protein kinase" evidence="12">
    <location>
        <begin position="28"/>
        <end position="318"/>
    </location>
</feature>
<feature type="region of interest" description="Disordered" evidence="11">
    <location>
        <begin position="1076"/>
        <end position="1101"/>
    </location>
</feature>
<keyword evidence="7" id="KW-0418">Kinase</keyword>
<dbReference type="InterPro" id="IPR045162">
    <property type="entry name" value="Vps15-like"/>
</dbReference>
<dbReference type="InterPro" id="IPR011009">
    <property type="entry name" value="Kinase-like_dom_sf"/>
</dbReference>
<dbReference type="GO" id="GO:0071561">
    <property type="term" value="C:nucleus-vacuole junction"/>
    <property type="evidence" value="ECO:0007669"/>
    <property type="project" value="TreeGrafter"/>
</dbReference>
<feature type="repeat" description="HEAT" evidence="9">
    <location>
        <begin position="494"/>
        <end position="525"/>
    </location>
</feature>